<comment type="caution">
    <text evidence="2">The sequence shown here is derived from an EMBL/GenBank/DDBJ whole genome shotgun (WGS) entry which is preliminary data.</text>
</comment>
<gene>
    <name evidence="2" type="ORF">ACFPFM_31315</name>
</gene>
<dbReference type="Proteomes" id="UP001595833">
    <property type="component" value="Unassembled WGS sequence"/>
</dbReference>
<reference evidence="3" key="1">
    <citation type="journal article" date="2019" name="Int. J. Syst. Evol. Microbiol.">
        <title>The Global Catalogue of Microorganisms (GCM) 10K type strain sequencing project: providing services to taxonomists for standard genome sequencing and annotation.</title>
        <authorList>
            <consortium name="The Broad Institute Genomics Platform"/>
            <consortium name="The Broad Institute Genome Sequencing Center for Infectious Disease"/>
            <person name="Wu L."/>
            <person name="Ma J."/>
        </authorList>
    </citation>
    <scope>NUCLEOTIDE SEQUENCE [LARGE SCALE GENOMIC DNA]</scope>
    <source>
        <strain evidence="3">KCTC 12848</strain>
    </source>
</reference>
<evidence type="ECO:0000256" key="1">
    <source>
        <dbReference type="SAM" id="MobiDB-lite"/>
    </source>
</evidence>
<organism evidence="2 3">
    <name type="scientific">Saccharothrix xinjiangensis</name>
    <dbReference type="NCBI Taxonomy" id="204798"/>
    <lineage>
        <taxon>Bacteria</taxon>
        <taxon>Bacillati</taxon>
        <taxon>Actinomycetota</taxon>
        <taxon>Actinomycetes</taxon>
        <taxon>Pseudonocardiales</taxon>
        <taxon>Pseudonocardiaceae</taxon>
        <taxon>Saccharothrix</taxon>
    </lineage>
</organism>
<keyword evidence="3" id="KW-1185">Reference proteome</keyword>
<protein>
    <submittedName>
        <fullName evidence="2">Uncharacterized protein</fullName>
    </submittedName>
</protein>
<dbReference type="EMBL" id="JBHSJB010000031">
    <property type="protein sequence ID" value="MFC5058224.1"/>
    <property type="molecule type" value="Genomic_DNA"/>
</dbReference>
<evidence type="ECO:0000313" key="3">
    <source>
        <dbReference type="Proteomes" id="UP001595833"/>
    </source>
</evidence>
<sequence length="837" mass="89937">MEVRTGWASHGKQPGGFSDYEIVACSSGPGTAALYDKIVRRLSPGNPPAGAQAGGSGTPWVTFGAVTIRGEDFLCVIVRNWSGDRDGVGRPILTGNLVCLPLRGTGAAPVSLAALHRAVAGHLGGWERPDTLAGEPFALDVPDTGLDVLADRVRRFDPARVAAAAAAALDRDVAVLPGDTALGLADRLDFLDAVHAALPAGARMTFTASTWADGASKQRLRLAFTDRARKDELGMAWDGPWPEPADPSAAQYRDELLRLFDRKGVEPVLRHLAGVTAQDAAGAVDALLALDFLPTVLEHARKGLLNPDHVRRLHETGELARVPDADRLLLVRLFLDHAEQADLDLVAAHWQDGLRPHAVRLAHRLSFGAAPPEHVLAFARRFGFAQQVVDEFAAGGSALSARWLRERARAGAPEARAYLARRPAQLAGLLVELVRRSPDEAAAVADGLDLAAPETAFLRVALRGGPPARAGDVAELERLSPGGAARVLAACRQAWPEHVPLLLAGALDWLQDDVLAAMPAGRGAEWAAELKSARLPPRLQGTADALCHRLGDRPLRPPAVVLRQRPDPDYVEAFARVLRTVPAARRHRAVASVLAGPGWAEVDPQVLSTFLDGLLADLKVRDGHDEQQVRTALRDVVDRVPALGDLPRVRPWVAARKKAAEPVTAHVHSRSGQANAPRQDPPPAEAEPTRHFAEQCANQLQGWQERTPFRDIAGRLSSWGDVERLVAGVAAVLAGRRVVKYEQLVGLFARELVREYEKAHRSPHDVHAFLDHLEVAIEARRVLHAEAAILVEGRSAVGGAGEEQNRFQAIAGWVASKVPFVGGQEPPPPNGRPPHDR</sequence>
<dbReference type="RefSeq" id="WP_344037687.1">
    <property type="nucleotide sequence ID" value="NZ_BAAAKE010000008.1"/>
</dbReference>
<accession>A0ABV9Y8U9</accession>
<name>A0ABV9Y8U9_9PSEU</name>
<feature type="region of interest" description="Disordered" evidence="1">
    <location>
        <begin position="660"/>
        <end position="688"/>
    </location>
</feature>
<proteinExistence type="predicted"/>
<evidence type="ECO:0000313" key="2">
    <source>
        <dbReference type="EMBL" id="MFC5058224.1"/>
    </source>
</evidence>